<geneLocation type="plasmid" evidence="1 2">
    <name>unnamed1</name>
</geneLocation>
<evidence type="ECO:0008006" key="3">
    <source>
        <dbReference type="Google" id="ProtNLM"/>
    </source>
</evidence>
<dbReference type="Proteomes" id="UP001224433">
    <property type="component" value="Plasmid unnamed1"/>
</dbReference>
<proteinExistence type="predicted"/>
<organism evidence="1 2">
    <name type="scientific">Streptomyces glycanivorans</name>
    <dbReference type="NCBI Taxonomy" id="3033808"/>
    <lineage>
        <taxon>Bacteria</taxon>
        <taxon>Bacillati</taxon>
        <taxon>Actinomycetota</taxon>
        <taxon>Actinomycetes</taxon>
        <taxon>Kitasatosporales</taxon>
        <taxon>Streptomycetaceae</taxon>
        <taxon>Streptomyces</taxon>
    </lineage>
</organism>
<protein>
    <recommendedName>
        <fullName evidence="3">DUF222 domain-containing protein</fullName>
    </recommendedName>
</protein>
<dbReference type="RefSeq" id="WP_306105460.1">
    <property type="nucleotide sequence ID" value="NZ_CP120984.1"/>
</dbReference>
<name>A0ABY9JNW3_9ACTN</name>
<gene>
    <name evidence="1" type="ORF">P8A20_38470</name>
</gene>
<sequence length="238" mass="25442">MPLQRDEVTGTPAERLAVVEDALRRAQLTEMGSVRAARVRRRIEAGAALAILVGDEFHKEVGYASLDEYAATVLHMDRTAVCEFIKDGKCLALVAPLVKATNRPLLPAQAKVLAPIVETHGQDKARTVLERAEADGGKVTVASLKAAAQEMKLEVATAEKSPAPRRTTPAPLDVIEAGLLALRDVRAALDKTAFRAGWDAAAVGGEADAERLEQLRADVSDEARAIGAAARWQPKTLK</sequence>
<keyword evidence="1" id="KW-0614">Plasmid</keyword>
<reference evidence="1 2" key="1">
    <citation type="submission" date="2023-03" db="EMBL/GenBank/DDBJ databases">
        <title>Isolation and description of six Streptomyces strains from soil environments, able to metabolize different microbial glucans.</title>
        <authorList>
            <person name="Widen T."/>
            <person name="Larsbrink J."/>
        </authorList>
    </citation>
    <scope>NUCLEOTIDE SEQUENCE [LARGE SCALE GENOMIC DNA]</scope>
    <source>
        <strain evidence="1 2">Alt3</strain>
        <plasmid evidence="1 2">unnamed1</plasmid>
    </source>
</reference>
<evidence type="ECO:0000313" key="1">
    <source>
        <dbReference type="EMBL" id="WLQ69396.1"/>
    </source>
</evidence>
<dbReference type="EMBL" id="CP120984">
    <property type="protein sequence ID" value="WLQ69396.1"/>
    <property type="molecule type" value="Genomic_DNA"/>
</dbReference>
<accession>A0ABY9JNW3</accession>
<evidence type="ECO:0000313" key="2">
    <source>
        <dbReference type="Proteomes" id="UP001224433"/>
    </source>
</evidence>
<keyword evidence="2" id="KW-1185">Reference proteome</keyword>